<keyword evidence="1" id="KW-0597">Phosphoprotein</keyword>
<dbReference type="GO" id="GO:0000463">
    <property type="term" value="P:maturation of LSU-rRNA from tricistronic rRNA transcript (SSU-rRNA, 5.8S rRNA, LSU-rRNA)"/>
    <property type="evidence" value="ECO:0007669"/>
    <property type="project" value="TreeGrafter"/>
</dbReference>
<accession>C5M7C1</accession>
<protein>
    <recommendedName>
        <fullName evidence="3">BCD1 alpha/beta domain-containing protein</fullName>
    </recommendedName>
</protein>
<dbReference type="GeneID" id="8300416"/>
<dbReference type="AlphaFoldDB" id="C5M7C1"/>
<dbReference type="Pfam" id="PF25790">
    <property type="entry name" value="BCD1"/>
    <property type="match status" value="1"/>
</dbReference>
<evidence type="ECO:0000313" key="4">
    <source>
        <dbReference type="EMBL" id="EER34891.1"/>
    </source>
</evidence>
<gene>
    <name evidence="4" type="ORF">CTRG_01753</name>
</gene>
<feature type="region of interest" description="Disordered" evidence="2">
    <location>
        <begin position="185"/>
        <end position="249"/>
    </location>
</feature>
<evidence type="ECO:0000259" key="3">
    <source>
        <dbReference type="Pfam" id="PF25790"/>
    </source>
</evidence>
<evidence type="ECO:0000256" key="1">
    <source>
        <dbReference type="ARBA" id="ARBA00022553"/>
    </source>
</evidence>
<dbReference type="GO" id="GO:0000492">
    <property type="term" value="P:box C/D snoRNP assembly"/>
    <property type="evidence" value="ECO:0007669"/>
    <property type="project" value="TreeGrafter"/>
</dbReference>
<organism evidence="4 5">
    <name type="scientific">Candida tropicalis (strain ATCC MYA-3404 / T1)</name>
    <name type="common">Yeast</name>
    <dbReference type="NCBI Taxonomy" id="294747"/>
    <lineage>
        <taxon>Eukaryota</taxon>
        <taxon>Fungi</taxon>
        <taxon>Dikarya</taxon>
        <taxon>Ascomycota</taxon>
        <taxon>Saccharomycotina</taxon>
        <taxon>Pichiomycetes</taxon>
        <taxon>Debaryomycetaceae</taxon>
        <taxon>Candida/Lodderomyces clade</taxon>
        <taxon>Candida</taxon>
    </lineage>
</organism>
<keyword evidence="5" id="KW-1185">Reference proteome</keyword>
<dbReference type="OrthoDB" id="272357at2759"/>
<dbReference type="STRING" id="294747.C5M7C1"/>
<dbReference type="GO" id="GO:0070761">
    <property type="term" value="C:pre-snoRNP complex"/>
    <property type="evidence" value="ECO:0007669"/>
    <property type="project" value="TreeGrafter"/>
</dbReference>
<dbReference type="InterPro" id="IPR057721">
    <property type="entry name" value="BCD1_alpha/beta"/>
</dbReference>
<name>C5M7C1_CANTT</name>
<evidence type="ECO:0000256" key="2">
    <source>
        <dbReference type="SAM" id="MobiDB-lite"/>
    </source>
</evidence>
<dbReference type="KEGG" id="ctp:CTRG_01753"/>
<dbReference type="HOGENOM" id="CLU_025524_0_0_1"/>
<reference evidence="4 5" key="1">
    <citation type="journal article" date="2009" name="Nature">
        <title>Evolution of pathogenicity and sexual reproduction in eight Candida genomes.</title>
        <authorList>
            <person name="Butler G."/>
            <person name="Rasmussen M.D."/>
            <person name="Lin M.F."/>
            <person name="Santos M.A."/>
            <person name="Sakthikumar S."/>
            <person name="Munro C.A."/>
            <person name="Rheinbay E."/>
            <person name="Grabherr M."/>
            <person name="Forche A."/>
            <person name="Reedy J.L."/>
            <person name="Agrafioti I."/>
            <person name="Arnaud M.B."/>
            <person name="Bates S."/>
            <person name="Brown A.J."/>
            <person name="Brunke S."/>
            <person name="Costanzo M.C."/>
            <person name="Fitzpatrick D.A."/>
            <person name="de Groot P.W."/>
            <person name="Harris D."/>
            <person name="Hoyer L.L."/>
            <person name="Hube B."/>
            <person name="Klis F.M."/>
            <person name="Kodira C."/>
            <person name="Lennard N."/>
            <person name="Logue M.E."/>
            <person name="Martin R."/>
            <person name="Neiman A.M."/>
            <person name="Nikolaou E."/>
            <person name="Quail M.A."/>
            <person name="Quinn J."/>
            <person name="Santos M.C."/>
            <person name="Schmitzberger F.F."/>
            <person name="Sherlock G."/>
            <person name="Shah P."/>
            <person name="Silverstein K.A."/>
            <person name="Skrzypek M.S."/>
            <person name="Soll D."/>
            <person name="Staggs R."/>
            <person name="Stansfield I."/>
            <person name="Stumpf M.P."/>
            <person name="Sudbery P.E."/>
            <person name="Srikantha T."/>
            <person name="Zeng Q."/>
            <person name="Berman J."/>
            <person name="Berriman M."/>
            <person name="Heitman J."/>
            <person name="Gow N.A."/>
            <person name="Lorenz M.C."/>
            <person name="Birren B.W."/>
            <person name="Kellis M."/>
            <person name="Cuomo C.A."/>
        </authorList>
    </citation>
    <scope>NUCLEOTIDE SEQUENCE [LARGE SCALE GENOMIC DNA]</scope>
    <source>
        <strain evidence="5">ATCC MYA-3404 / T1</strain>
    </source>
</reference>
<feature type="compositionally biased region" description="Acidic residues" evidence="2">
    <location>
        <begin position="188"/>
        <end position="230"/>
    </location>
</feature>
<dbReference type="VEuPathDB" id="FungiDB:CTRG_01753"/>
<dbReference type="RefSeq" id="XP_002547446.1">
    <property type="nucleotide sequence ID" value="XM_002547400.1"/>
</dbReference>
<dbReference type="eggNOG" id="KOG2858">
    <property type="taxonomic scope" value="Eukaryota"/>
</dbReference>
<dbReference type="PANTHER" id="PTHR13483">
    <property type="entry name" value="BOX C_D SNORNA PROTEIN 1-RELATED"/>
    <property type="match status" value="1"/>
</dbReference>
<proteinExistence type="predicted"/>
<feature type="domain" description="BCD1 alpha/beta" evidence="3">
    <location>
        <begin position="43"/>
        <end position="174"/>
    </location>
</feature>
<dbReference type="EMBL" id="GG692396">
    <property type="protein sequence ID" value="EER34891.1"/>
    <property type="molecule type" value="Genomic_DNA"/>
</dbReference>
<sequence length="266" mass="30188">MCLKGPKFSHHNTINKRQRRIDEDNKDKRITAVEKVFLNNPTTIVKRENTLVVQLPAGMSRFSSNKTGYDKKLGSFVWTIEWIVLNDEGKQVSKFLSYRLKEGLALEEAVPMNIVNNNFPTEMEKHQLKFYLHNVIFKEKLIELDNKSTISSALKDMIVLEYPTIYIAANDEQLRTKIADKDSIYGLQEDEDTKNSSDDSDSSDGSDDSSSDESDSDSDSGSDSDSAPEEESSKLPPLKTSIDDDRRVLNKPIIEVIESTKNEKQE</sequence>
<dbReference type="PANTHER" id="PTHR13483:SF3">
    <property type="entry name" value="BOX C_D SNORNA PROTEIN 1"/>
    <property type="match status" value="1"/>
</dbReference>
<evidence type="ECO:0000313" key="5">
    <source>
        <dbReference type="Proteomes" id="UP000002037"/>
    </source>
</evidence>
<dbReference type="GO" id="GO:0048254">
    <property type="term" value="P:snoRNA localization"/>
    <property type="evidence" value="ECO:0007669"/>
    <property type="project" value="TreeGrafter"/>
</dbReference>
<dbReference type="Proteomes" id="UP000002037">
    <property type="component" value="Unassembled WGS sequence"/>
</dbReference>
<dbReference type="InterPro" id="IPR051639">
    <property type="entry name" value="BCD1"/>
</dbReference>
<dbReference type="GO" id="GO:0005634">
    <property type="term" value="C:nucleus"/>
    <property type="evidence" value="ECO:0007669"/>
    <property type="project" value="TreeGrafter"/>
</dbReference>